<evidence type="ECO:0000256" key="1">
    <source>
        <dbReference type="SAM" id="MobiDB-lite"/>
    </source>
</evidence>
<keyword evidence="3" id="KW-1185">Reference proteome</keyword>
<sequence length="196" mass="21827">MPVDRPSGLGHAWMIGGSDEERLELKVAKVVEDYNRVKRDSRELDNVFVASALLSYMVLAKEMEDLPYLGYMVKQAPSGLTHYYPIMADFFGFSLLKAEMVRCPTPTLAIIADSFTQHASSTHDVKKRLLRLKSTLDCNNARICVTWMGYLGSLEDDIPPNALTLVHAPTAAETSLRARDAPLEPPSVMQSQRAQN</sequence>
<gene>
    <name evidence="2" type="ORF">D8674_005480</name>
</gene>
<organism evidence="2 3">
    <name type="scientific">Pyrus ussuriensis x Pyrus communis</name>
    <dbReference type="NCBI Taxonomy" id="2448454"/>
    <lineage>
        <taxon>Eukaryota</taxon>
        <taxon>Viridiplantae</taxon>
        <taxon>Streptophyta</taxon>
        <taxon>Embryophyta</taxon>
        <taxon>Tracheophyta</taxon>
        <taxon>Spermatophyta</taxon>
        <taxon>Magnoliopsida</taxon>
        <taxon>eudicotyledons</taxon>
        <taxon>Gunneridae</taxon>
        <taxon>Pentapetalae</taxon>
        <taxon>rosids</taxon>
        <taxon>fabids</taxon>
        <taxon>Rosales</taxon>
        <taxon>Rosaceae</taxon>
        <taxon>Amygdaloideae</taxon>
        <taxon>Maleae</taxon>
        <taxon>Pyrus</taxon>
    </lineage>
</organism>
<dbReference type="Proteomes" id="UP000327157">
    <property type="component" value="Chromosome 11"/>
</dbReference>
<evidence type="ECO:0000313" key="3">
    <source>
        <dbReference type="Proteomes" id="UP000327157"/>
    </source>
</evidence>
<reference evidence="3" key="2">
    <citation type="submission" date="2019-10" db="EMBL/GenBank/DDBJ databases">
        <title>A de novo genome assembly of a pear dwarfing rootstock.</title>
        <authorList>
            <person name="Wang F."/>
            <person name="Wang J."/>
            <person name="Li S."/>
            <person name="Zhang Y."/>
            <person name="Fang M."/>
            <person name="Ma L."/>
            <person name="Zhao Y."/>
            <person name="Jiang S."/>
        </authorList>
    </citation>
    <scope>NUCLEOTIDE SEQUENCE [LARGE SCALE GENOMIC DNA]</scope>
</reference>
<proteinExistence type="predicted"/>
<dbReference type="EMBL" id="SMOL01000559">
    <property type="protein sequence ID" value="KAB2605763.1"/>
    <property type="molecule type" value="Genomic_DNA"/>
</dbReference>
<protein>
    <submittedName>
        <fullName evidence="2">Uncharacterized protein</fullName>
    </submittedName>
</protein>
<name>A0A5N5FRX7_9ROSA</name>
<reference evidence="2 3" key="1">
    <citation type="submission" date="2019-09" db="EMBL/GenBank/DDBJ databases">
        <authorList>
            <person name="Ou C."/>
        </authorList>
    </citation>
    <scope>NUCLEOTIDE SEQUENCE [LARGE SCALE GENOMIC DNA]</scope>
    <source>
        <strain evidence="2">S2</strain>
        <tissue evidence="2">Leaf</tissue>
    </source>
</reference>
<accession>A0A5N5FRX7</accession>
<comment type="caution">
    <text evidence="2">The sequence shown here is derived from an EMBL/GenBank/DDBJ whole genome shotgun (WGS) entry which is preliminary data.</text>
</comment>
<feature type="region of interest" description="Disordered" evidence="1">
    <location>
        <begin position="177"/>
        <end position="196"/>
    </location>
</feature>
<reference evidence="2 3" key="3">
    <citation type="submission" date="2019-11" db="EMBL/GenBank/DDBJ databases">
        <title>A de novo genome assembly of a pear dwarfing rootstock.</title>
        <authorList>
            <person name="Wang F."/>
            <person name="Wang J."/>
            <person name="Li S."/>
            <person name="Zhang Y."/>
            <person name="Fang M."/>
            <person name="Ma L."/>
            <person name="Zhao Y."/>
            <person name="Jiang S."/>
        </authorList>
    </citation>
    <scope>NUCLEOTIDE SEQUENCE [LARGE SCALE GENOMIC DNA]</scope>
    <source>
        <strain evidence="2">S2</strain>
        <tissue evidence="2">Leaf</tissue>
    </source>
</reference>
<dbReference type="AlphaFoldDB" id="A0A5N5FRX7"/>
<evidence type="ECO:0000313" key="2">
    <source>
        <dbReference type="EMBL" id="KAB2605763.1"/>
    </source>
</evidence>